<evidence type="ECO:0000313" key="1">
    <source>
        <dbReference type="EMBL" id="GLB34056.1"/>
    </source>
</evidence>
<dbReference type="OrthoDB" id="2989199at2759"/>
<sequence>MDVMLNLRVEYDGDTLMELLHRRHNVSSFYTHAVYAFEDGQNLATYLGDQAAPQSRMRTIEQGSSARFLDSDERSAATWTAALNGGVTEY</sequence>
<evidence type="ECO:0000313" key="2">
    <source>
        <dbReference type="Proteomes" id="UP001063166"/>
    </source>
</evidence>
<reference evidence="1" key="1">
    <citation type="submission" date="2022-07" db="EMBL/GenBank/DDBJ databases">
        <title>The genome of Lyophyllum shimeji provides insight into the initial evolution of ectomycorrhizal fungal genome.</title>
        <authorList>
            <person name="Kobayashi Y."/>
            <person name="Shibata T."/>
            <person name="Hirakawa H."/>
            <person name="Shigenobu S."/>
            <person name="Nishiyama T."/>
            <person name="Yamada A."/>
            <person name="Hasebe M."/>
            <person name="Kawaguchi M."/>
        </authorList>
    </citation>
    <scope>NUCLEOTIDE SEQUENCE</scope>
    <source>
        <strain evidence="1">AT787</strain>
    </source>
</reference>
<accession>A0A9P3PDT9</accession>
<organism evidence="1 2">
    <name type="scientific">Lyophyllum shimeji</name>
    <name type="common">Hon-shimeji</name>
    <name type="synonym">Tricholoma shimeji</name>
    <dbReference type="NCBI Taxonomy" id="47721"/>
    <lineage>
        <taxon>Eukaryota</taxon>
        <taxon>Fungi</taxon>
        <taxon>Dikarya</taxon>
        <taxon>Basidiomycota</taxon>
        <taxon>Agaricomycotina</taxon>
        <taxon>Agaricomycetes</taxon>
        <taxon>Agaricomycetidae</taxon>
        <taxon>Agaricales</taxon>
        <taxon>Tricholomatineae</taxon>
        <taxon>Lyophyllaceae</taxon>
        <taxon>Lyophyllum</taxon>
    </lineage>
</organism>
<protein>
    <submittedName>
        <fullName evidence="1">Uncharacterized protein</fullName>
    </submittedName>
</protein>
<keyword evidence="2" id="KW-1185">Reference proteome</keyword>
<gene>
    <name evidence="1" type="ORF">LshimejAT787_0109400</name>
</gene>
<comment type="caution">
    <text evidence="1">The sequence shown here is derived from an EMBL/GenBank/DDBJ whole genome shotgun (WGS) entry which is preliminary data.</text>
</comment>
<dbReference type="AlphaFoldDB" id="A0A9P3PDT9"/>
<proteinExistence type="predicted"/>
<name>A0A9P3PDT9_LYOSH</name>
<dbReference type="EMBL" id="BRPK01000001">
    <property type="protein sequence ID" value="GLB34056.1"/>
    <property type="molecule type" value="Genomic_DNA"/>
</dbReference>
<dbReference type="Proteomes" id="UP001063166">
    <property type="component" value="Unassembled WGS sequence"/>
</dbReference>